<feature type="domain" description="DUF6651" evidence="2">
    <location>
        <begin position="137"/>
        <end position="242"/>
    </location>
</feature>
<organism evidence="3">
    <name type="scientific">Pakpunavirus sp</name>
    <dbReference type="NCBI Taxonomy" id="2833053"/>
    <lineage>
        <taxon>Viruses</taxon>
        <taxon>Duplodnaviria</taxon>
        <taxon>Heunggongvirae</taxon>
        <taxon>Uroviricota</taxon>
        <taxon>Caudoviricetes</taxon>
        <taxon>Vandenendeviridae</taxon>
        <taxon>Skurskavirinae</taxon>
        <taxon>Pakpunavirus</taxon>
    </lineage>
</organism>
<reference evidence="3" key="1">
    <citation type="submission" date="2024-06" db="EMBL/GenBank/DDBJ databases">
        <authorList>
            <person name="Agudelo-Romero P."/>
            <person name="Caparros-Martin J.A."/>
            <person name="Sharma A."/>
            <person name="Saladie M."/>
            <person name="Stick S.M."/>
            <person name="O'Gara F."/>
        </authorList>
    </citation>
    <scope>NUCLEOTIDE SEQUENCE</scope>
    <source>
        <strain evidence="3">VContig2</strain>
    </source>
</reference>
<sequence length="272" mass="29277">MPAVSDGTGRHRAGWLNAMAGWPEKDEMKLKLDENGNAVLQEGKPVYVHDDGKELAVDVAQLTSRAQYLAGEAEKAFQQRDEAKKALKAFEGLEDPAAARKALETVASLDQKRLIDAGEVEKVKSEISKAFQAQLDEANTKAQTLEQQLYGEKIGGSFARSKVIAEKLAVPADMVQATFGNRFKIEDGKVVAYDANGNKIFSRARPGELADFDEALETLVEQYPYKDHILKGSGANGGGAPNGNGQPPKPKGNLGGSKEERLAAINAQIQNA</sequence>
<accession>A0AB39BYV6</accession>
<name>A0AB39BYV6_9CAUD</name>
<dbReference type="Pfam" id="PF20356">
    <property type="entry name" value="DUF6651"/>
    <property type="match status" value="1"/>
</dbReference>
<feature type="region of interest" description="Disordered" evidence="1">
    <location>
        <begin position="230"/>
        <end position="258"/>
    </location>
</feature>
<evidence type="ECO:0000313" key="3">
    <source>
        <dbReference type="EMBL" id="XDI97865.1"/>
    </source>
</evidence>
<dbReference type="EMBL" id="PP986816">
    <property type="protein sequence ID" value="XDI97865.1"/>
    <property type="molecule type" value="Genomic_DNA"/>
</dbReference>
<evidence type="ECO:0000259" key="2">
    <source>
        <dbReference type="Pfam" id="PF20356"/>
    </source>
</evidence>
<dbReference type="InterPro" id="IPR046593">
    <property type="entry name" value="DUF6651"/>
</dbReference>
<proteinExistence type="predicted"/>
<protein>
    <recommendedName>
        <fullName evidence="2">DUF6651 domain-containing protein</fullName>
    </recommendedName>
</protein>
<evidence type="ECO:0000256" key="1">
    <source>
        <dbReference type="SAM" id="MobiDB-lite"/>
    </source>
</evidence>